<reference evidence="11" key="1">
    <citation type="submission" date="2022-11" db="EMBL/GenBank/DDBJ databases">
        <authorList>
            <person name="Petersen C."/>
        </authorList>
    </citation>
    <scope>NUCLEOTIDE SEQUENCE</scope>
    <source>
        <strain evidence="11">IBT 26290</strain>
    </source>
</reference>
<sequence length="425" mass="45562">MQLLSILALFSTAVVGLSHPAALVRAPSKVCTVPAAGSESIDDTPAVLRAFDECGHGGKIVFQNTTYHINSVMNTTGLENCEIDLRGTLLWSTNISYWLSHSLPVGYQNQSTAWVIGGKNVHFNGHGYGTLNGNGQAWYSATGSVSNYPRRPHAMTVAETSNSKFYGLRFLQSQMWTLSIIHSKNTVFDSIYVNSTNHGGSSRNTDGADTIYSSHITFRNWEVDNGDDSISLKANSTDILIEDCLFHRGLGLAMGSIGQYKDVYETIERVTARNITFSGTLHAVYFKTWTGEQVNYPPNGGGGGLGHASDMTFKDLQATALRGPAFAISQCTTFSGTAGNCTSSKFQLRDLSFRNINGTTTSHNVASFQCSAVEPCENIQITDVNLTLQSDGTEADAYLCGHVEGTRGFNCTGAVCVGGSATGGC</sequence>
<keyword evidence="4 10" id="KW-0732">Signal</keyword>
<accession>A0A9W9I9E8</accession>
<protein>
    <submittedName>
        <fullName evidence="11">Uncharacterized protein</fullName>
    </submittedName>
</protein>
<dbReference type="InterPro" id="IPR011050">
    <property type="entry name" value="Pectin_lyase_fold/virulence"/>
</dbReference>
<evidence type="ECO:0000256" key="5">
    <source>
        <dbReference type="ARBA" id="ARBA00022801"/>
    </source>
</evidence>
<keyword evidence="12" id="KW-1185">Reference proteome</keyword>
<comment type="subcellular location">
    <subcellularLocation>
        <location evidence="1">Secreted</location>
    </subcellularLocation>
</comment>
<dbReference type="InterPro" id="IPR000743">
    <property type="entry name" value="Glyco_hydro_28"/>
</dbReference>
<proteinExistence type="inferred from homology"/>
<evidence type="ECO:0000256" key="3">
    <source>
        <dbReference type="ARBA" id="ARBA00022525"/>
    </source>
</evidence>
<evidence type="ECO:0000313" key="11">
    <source>
        <dbReference type="EMBL" id="KAJ5169249.1"/>
    </source>
</evidence>
<dbReference type="PANTHER" id="PTHR31736">
    <property type="match status" value="1"/>
</dbReference>
<organism evidence="11 12">
    <name type="scientific">Penicillium canariense</name>
    <dbReference type="NCBI Taxonomy" id="189055"/>
    <lineage>
        <taxon>Eukaryota</taxon>
        <taxon>Fungi</taxon>
        <taxon>Dikarya</taxon>
        <taxon>Ascomycota</taxon>
        <taxon>Pezizomycotina</taxon>
        <taxon>Eurotiomycetes</taxon>
        <taxon>Eurotiomycetidae</taxon>
        <taxon>Eurotiales</taxon>
        <taxon>Aspergillaceae</taxon>
        <taxon>Penicillium</taxon>
    </lineage>
</organism>
<keyword evidence="3" id="KW-0964">Secreted</keyword>
<gene>
    <name evidence="11" type="ORF">N7482_004843</name>
</gene>
<evidence type="ECO:0000256" key="1">
    <source>
        <dbReference type="ARBA" id="ARBA00004613"/>
    </source>
</evidence>
<evidence type="ECO:0000256" key="9">
    <source>
        <dbReference type="RuleBase" id="RU361169"/>
    </source>
</evidence>
<keyword evidence="8" id="KW-0961">Cell wall biogenesis/degradation</keyword>
<dbReference type="AlphaFoldDB" id="A0A9W9I9E8"/>
<keyword evidence="5 9" id="KW-0378">Hydrolase</keyword>
<keyword evidence="7 9" id="KW-0326">Glycosidase</keyword>
<evidence type="ECO:0000256" key="2">
    <source>
        <dbReference type="ARBA" id="ARBA00008834"/>
    </source>
</evidence>
<dbReference type="GO" id="GO:0004650">
    <property type="term" value="F:polygalacturonase activity"/>
    <property type="evidence" value="ECO:0007669"/>
    <property type="project" value="InterPro"/>
</dbReference>
<dbReference type="Gene3D" id="2.160.20.10">
    <property type="entry name" value="Single-stranded right-handed beta-helix, Pectin lyase-like"/>
    <property type="match status" value="1"/>
</dbReference>
<dbReference type="GeneID" id="81426144"/>
<dbReference type="RefSeq" id="XP_056545710.1">
    <property type="nucleotide sequence ID" value="XM_056686968.1"/>
</dbReference>
<evidence type="ECO:0000256" key="8">
    <source>
        <dbReference type="ARBA" id="ARBA00023316"/>
    </source>
</evidence>
<reference evidence="11" key="2">
    <citation type="journal article" date="2023" name="IMA Fungus">
        <title>Comparative genomic study of the Penicillium genus elucidates a diverse pangenome and 15 lateral gene transfer events.</title>
        <authorList>
            <person name="Petersen C."/>
            <person name="Sorensen T."/>
            <person name="Nielsen M.R."/>
            <person name="Sondergaard T.E."/>
            <person name="Sorensen J.L."/>
            <person name="Fitzpatrick D.A."/>
            <person name="Frisvad J.C."/>
            <person name="Nielsen K.L."/>
        </authorList>
    </citation>
    <scope>NUCLEOTIDE SEQUENCE</scope>
    <source>
        <strain evidence="11">IBT 26290</strain>
    </source>
</reference>
<comment type="caution">
    <text evidence="11">The sequence shown here is derived from an EMBL/GenBank/DDBJ whole genome shotgun (WGS) entry which is preliminary data.</text>
</comment>
<dbReference type="Proteomes" id="UP001149163">
    <property type="component" value="Unassembled WGS sequence"/>
</dbReference>
<dbReference type="SUPFAM" id="SSF51126">
    <property type="entry name" value="Pectin lyase-like"/>
    <property type="match status" value="1"/>
</dbReference>
<evidence type="ECO:0000256" key="10">
    <source>
        <dbReference type="SAM" id="SignalP"/>
    </source>
</evidence>
<dbReference type="PANTHER" id="PTHR31736:SF8">
    <property type="entry name" value="PUTATIVE (AFU_ORTHOLOGUE AFUA_7G06410)-RELATED"/>
    <property type="match status" value="1"/>
</dbReference>
<dbReference type="EMBL" id="JAPQKN010000002">
    <property type="protein sequence ID" value="KAJ5169249.1"/>
    <property type="molecule type" value="Genomic_DNA"/>
</dbReference>
<name>A0A9W9I9E8_9EURO</name>
<dbReference type="InterPro" id="IPR012334">
    <property type="entry name" value="Pectin_lyas_fold"/>
</dbReference>
<evidence type="ECO:0000256" key="4">
    <source>
        <dbReference type="ARBA" id="ARBA00022729"/>
    </source>
</evidence>
<dbReference type="GO" id="GO:0005576">
    <property type="term" value="C:extracellular region"/>
    <property type="evidence" value="ECO:0007669"/>
    <property type="project" value="UniProtKB-SubCell"/>
</dbReference>
<feature type="signal peptide" evidence="10">
    <location>
        <begin position="1"/>
        <end position="16"/>
    </location>
</feature>
<dbReference type="Pfam" id="PF00295">
    <property type="entry name" value="Glyco_hydro_28"/>
    <property type="match status" value="1"/>
</dbReference>
<comment type="similarity">
    <text evidence="2 9">Belongs to the glycosyl hydrolase 28 family.</text>
</comment>
<evidence type="ECO:0000256" key="6">
    <source>
        <dbReference type="ARBA" id="ARBA00023180"/>
    </source>
</evidence>
<dbReference type="GO" id="GO:0005975">
    <property type="term" value="P:carbohydrate metabolic process"/>
    <property type="evidence" value="ECO:0007669"/>
    <property type="project" value="InterPro"/>
</dbReference>
<evidence type="ECO:0000313" key="12">
    <source>
        <dbReference type="Proteomes" id="UP001149163"/>
    </source>
</evidence>
<dbReference type="GO" id="GO:0071555">
    <property type="term" value="P:cell wall organization"/>
    <property type="evidence" value="ECO:0007669"/>
    <property type="project" value="UniProtKB-KW"/>
</dbReference>
<dbReference type="OrthoDB" id="187139at2759"/>
<feature type="chain" id="PRO_5040838208" evidence="10">
    <location>
        <begin position="17"/>
        <end position="425"/>
    </location>
</feature>
<evidence type="ECO:0000256" key="7">
    <source>
        <dbReference type="ARBA" id="ARBA00023295"/>
    </source>
</evidence>
<keyword evidence="6" id="KW-0325">Glycoprotein</keyword>